<feature type="signal peptide" evidence="10">
    <location>
        <begin position="1"/>
        <end position="21"/>
    </location>
</feature>
<feature type="transmembrane region" description="Helical" evidence="9">
    <location>
        <begin position="176"/>
        <end position="198"/>
    </location>
</feature>
<reference evidence="13" key="1">
    <citation type="journal article" date="2016" name="Nature">
        <title>The genome of the seagrass Zostera marina reveals angiosperm adaptation to the sea.</title>
        <authorList>
            <person name="Olsen J.L."/>
            <person name="Rouze P."/>
            <person name="Verhelst B."/>
            <person name="Lin Y.-C."/>
            <person name="Bayer T."/>
            <person name="Collen J."/>
            <person name="Dattolo E."/>
            <person name="De Paoli E."/>
            <person name="Dittami S."/>
            <person name="Maumus F."/>
            <person name="Michel G."/>
            <person name="Kersting A."/>
            <person name="Lauritano C."/>
            <person name="Lohaus R."/>
            <person name="Toepel M."/>
            <person name="Tonon T."/>
            <person name="Vanneste K."/>
            <person name="Amirebrahimi M."/>
            <person name="Brakel J."/>
            <person name="Bostroem C."/>
            <person name="Chovatia M."/>
            <person name="Grimwood J."/>
            <person name="Jenkins J.W."/>
            <person name="Jueterbock A."/>
            <person name="Mraz A."/>
            <person name="Stam W.T."/>
            <person name="Tice H."/>
            <person name="Bornberg-Bauer E."/>
            <person name="Green P.J."/>
            <person name="Pearson G.A."/>
            <person name="Procaccini G."/>
            <person name="Duarte C.M."/>
            <person name="Schmutz J."/>
            <person name="Reusch T.B.H."/>
            <person name="Van de Peer Y."/>
        </authorList>
    </citation>
    <scope>NUCLEOTIDE SEQUENCE [LARGE SCALE GENOMIC DNA]</scope>
    <source>
        <strain evidence="13">cv. Finnish</strain>
    </source>
</reference>
<comment type="similarity">
    <text evidence="2 7">Belongs to the EMP24/GP25L family.</text>
</comment>
<dbReference type="OrthoDB" id="759142at2759"/>
<feature type="chain" id="PRO_5005527871" evidence="10">
    <location>
        <begin position="22"/>
        <end position="208"/>
    </location>
</feature>
<evidence type="ECO:0000256" key="2">
    <source>
        <dbReference type="ARBA" id="ARBA00007104"/>
    </source>
</evidence>
<dbReference type="Proteomes" id="UP000036987">
    <property type="component" value="Unassembled WGS sequence"/>
</dbReference>
<comment type="subcellular location">
    <subcellularLocation>
        <location evidence="1 7">Membrane</location>
        <topology evidence="1 7">Single-pass type I membrane protein</topology>
    </subcellularLocation>
</comment>
<keyword evidence="5 9" id="KW-1133">Transmembrane helix</keyword>
<protein>
    <submittedName>
        <fullName evidence="12">Transmembrane emp24 domain-containing protein p24delta3</fullName>
    </submittedName>
</protein>
<keyword evidence="8" id="KW-0175">Coiled coil</keyword>
<dbReference type="SMART" id="SM01190">
    <property type="entry name" value="EMP24_GP25L"/>
    <property type="match status" value="1"/>
</dbReference>
<evidence type="ECO:0000256" key="9">
    <source>
        <dbReference type="SAM" id="Phobius"/>
    </source>
</evidence>
<dbReference type="PANTHER" id="PTHR22811">
    <property type="entry name" value="TRANSMEMBRANE EMP24 DOMAIN-CONTAINING PROTEIN"/>
    <property type="match status" value="1"/>
</dbReference>
<sequence length="208" mass="23719">MMAALLYVTASMMWSLTRVGAFWFSIPQSDVKCVSEEIHSNVIVVADYNVFYIDQFGILPTVSSKVISPNGNILHQQENITSGSFAFTTTESGSYQACFWVENYHKNIEVNLNLDWKIGITAKDWDTVAKKENIEGVELGLRKMEEAIEIIQKNMLNLKIKEAWMRATSEQTNSRVLLYSTMSLGICIASSVLQLWYLNNFFHKKKLI</sequence>
<keyword evidence="13" id="KW-1185">Reference proteome</keyword>
<dbReference type="GO" id="GO:0005793">
    <property type="term" value="C:endoplasmic reticulum-Golgi intermediate compartment"/>
    <property type="evidence" value="ECO:0000318"/>
    <property type="project" value="GO_Central"/>
</dbReference>
<dbReference type="OMA" id="HTINYTA"/>
<evidence type="ECO:0000256" key="4">
    <source>
        <dbReference type="ARBA" id="ARBA00022729"/>
    </source>
</evidence>
<gene>
    <name evidence="12" type="ORF">ZOSMA_25G01330</name>
</gene>
<dbReference type="InterPro" id="IPR009038">
    <property type="entry name" value="GOLD_dom"/>
</dbReference>
<evidence type="ECO:0000259" key="11">
    <source>
        <dbReference type="PROSITE" id="PS50866"/>
    </source>
</evidence>
<dbReference type="Pfam" id="PF01105">
    <property type="entry name" value="EMP24_GP25L"/>
    <property type="match status" value="1"/>
</dbReference>
<feature type="coiled-coil region" evidence="8">
    <location>
        <begin position="134"/>
        <end position="161"/>
    </location>
</feature>
<dbReference type="EMBL" id="LFYR01000889">
    <property type="protein sequence ID" value="KMZ67743.1"/>
    <property type="molecule type" value="Genomic_DNA"/>
</dbReference>
<proteinExistence type="inferred from homology"/>
<dbReference type="GO" id="GO:0016020">
    <property type="term" value="C:membrane"/>
    <property type="evidence" value="ECO:0007669"/>
    <property type="project" value="UniProtKB-SubCell"/>
</dbReference>
<organism evidence="12 13">
    <name type="scientific">Zostera marina</name>
    <name type="common">Eelgrass</name>
    <dbReference type="NCBI Taxonomy" id="29655"/>
    <lineage>
        <taxon>Eukaryota</taxon>
        <taxon>Viridiplantae</taxon>
        <taxon>Streptophyta</taxon>
        <taxon>Embryophyta</taxon>
        <taxon>Tracheophyta</taxon>
        <taxon>Spermatophyta</taxon>
        <taxon>Magnoliopsida</taxon>
        <taxon>Liliopsida</taxon>
        <taxon>Zosteraceae</taxon>
        <taxon>Zostera</taxon>
    </lineage>
</organism>
<feature type="domain" description="GOLD" evidence="11">
    <location>
        <begin position="31"/>
        <end position="120"/>
    </location>
</feature>
<evidence type="ECO:0000256" key="1">
    <source>
        <dbReference type="ARBA" id="ARBA00004479"/>
    </source>
</evidence>
<evidence type="ECO:0000313" key="13">
    <source>
        <dbReference type="Proteomes" id="UP000036987"/>
    </source>
</evidence>
<evidence type="ECO:0000256" key="10">
    <source>
        <dbReference type="SAM" id="SignalP"/>
    </source>
</evidence>
<dbReference type="GO" id="GO:0006886">
    <property type="term" value="P:intracellular protein transport"/>
    <property type="evidence" value="ECO:0000318"/>
    <property type="project" value="GO_Central"/>
</dbReference>
<comment type="caution">
    <text evidence="12">The sequence shown here is derived from an EMBL/GenBank/DDBJ whole genome shotgun (WGS) entry which is preliminary data.</text>
</comment>
<keyword evidence="3 7" id="KW-0812">Transmembrane</keyword>
<evidence type="ECO:0000256" key="6">
    <source>
        <dbReference type="ARBA" id="ARBA00023136"/>
    </source>
</evidence>
<dbReference type="GO" id="GO:0005783">
    <property type="term" value="C:endoplasmic reticulum"/>
    <property type="evidence" value="ECO:0000318"/>
    <property type="project" value="GO_Central"/>
</dbReference>
<keyword evidence="4 10" id="KW-0732">Signal</keyword>
<dbReference type="GO" id="GO:0005794">
    <property type="term" value="C:Golgi apparatus"/>
    <property type="evidence" value="ECO:0000318"/>
    <property type="project" value="GO_Central"/>
</dbReference>
<dbReference type="GO" id="GO:0007030">
    <property type="term" value="P:Golgi organization"/>
    <property type="evidence" value="ECO:0000318"/>
    <property type="project" value="GO_Central"/>
</dbReference>
<evidence type="ECO:0000256" key="8">
    <source>
        <dbReference type="SAM" id="Coils"/>
    </source>
</evidence>
<accession>A0A0K9PF92</accession>
<evidence type="ECO:0000256" key="5">
    <source>
        <dbReference type="ARBA" id="ARBA00022989"/>
    </source>
</evidence>
<evidence type="ECO:0000313" key="12">
    <source>
        <dbReference type="EMBL" id="KMZ67743.1"/>
    </source>
</evidence>
<dbReference type="InterPro" id="IPR015720">
    <property type="entry name" value="Emp24-like"/>
</dbReference>
<dbReference type="STRING" id="29655.A0A0K9PF92"/>
<name>A0A0K9PF92_ZOSMR</name>
<dbReference type="GO" id="GO:0006888">
    <property type="term" value="P:endoplasmic reticulum to Golgi vesicle-mediated transport"/>
    <property type="evidence" value="ECO:0000318"/>
    <property type="project" value="GO_Central"/>
</dbReference>
<keyword evidence="6 9" id="KW-0472">Membrane</keyword>
<dbReference type="GO" id="GO:0030134">
    <property type="term" value="C:COPII-coated ER to Golgi transport vesicle"/>
    <property type="evidence" value="ECO:0000318"/>
    <property type="project" value="GO_Central"/>
</dbReference>
<dbReference type="PROSITE" id="PS50866">
    <property type="entry name" value="GOLD"/>
    <property type="match status" value="1"/>
</dbReference>
<dbReference type="AlphaFoldDB" id="A0A0K9PF92"/>
<evidence type="ECO:0000256" key="3">
    <source>
        <dbReference type="ARBA" id="ARBA00022692"/>
    </source>
</evidence>
<evidence type="ECO:0000256" key="7">
    <source>
        <dbReference type="RuleBase" id="RU003827"/>
    </source>
</evidence>